<comment type="catalytic activity">
    <reaction evidence="1">
        <text>a myo-inositol phosphate + H2O = myo-inositol + phosphate</text>
        <dbReference type="Rhea" id="RHEA:24056"/>
        <dbReference type="ChEBI" id="CHEBI:15377"/>
        <dbReference type="ChEBI" id="CHEBI:17268"/>
        <dbReference type="ChEBI" id="CHEBI:43474"/>
        <dbReference type="ChEBI" id="CHEBI:84139"/>
        <dbReference type="EC" id="3.1.3.25"/>
    </reaction>
</comment>
<dbReference type="InterPro" id="IPR000760">
    <property type="entry name" value="Inositol_monophosphatase-like"/>
</dbReference>
<evidence type="ECO:0000256" key="10">
    <source>
        <dbReference type="SAM" id="MobiDB-lite"/>
    </source>
</evidence>
<dbReference type="Proteomes" id="UP000007801">
    <property type="component" value="Unassembled WGS sequence"/>
</dbReference>
<dbReference type="GeneID" id="6493050"/>
<keyword evidence="7" id="KW-0378">Hydrolase</keyword>
<reference evidence="11 12" key="1">
    <citation type="journal article" date="2007" name="Nature">
        <title>Evolution of genes and genomes on the Drosophila phylogeny.</title>
        <authorList>
            <consortium name="Drosophila 12 Genomes Consortium"/>
            <person name="Clark A.G."/>
            <person name="Eisen M.B."/>
            <person name="Smith D.R."/>
            <person name="Bergman C.M."/>
            <person name="Oliver B."/>
            <person name="Markow T.A."/>
            <person name="Kaufman T.C."/>
            <person name="Kellis M."/>
            <person name="Gelbart W."/>
            <person name="Iyer V.N."/>
            <person name="Pollard D.A."/>
            <person name="Sackton T.B."/>
            <person name="Larracuente A.M."/>
            <person name="Singh N.D."/>
            <person name="Abad J.P."/>
            <person name="Abt D.N."/>
            <person name="Adryan B."/>
            <person name="Aguade M."/>
            <person name="Akashi H."/>
            <person name="Anderson W.W."/>
            <person name="Aquadro C.F."/>
            <person name="Ardell D.H."/>
            <person name="Arguello R."/>
            <person name="Artieri C.G."/>
            <person name="Barbash D.A."/>
            <person name="Barker D."/>
            <person name="Barsanti P."/>
            <person name="Batterham P."/>
            <person name="Batzoglou S."/>
            <person name="Begun D."/>
            <person name="Bhutkar A."/>
            <person name="Blanco E."/>
            <person name="Bosak S.A."/>
            <person name="Bradley R.K."/>
            <person name="Brand A.D."/>
            <person name="Brent M.R."/>
            <person name="Brooks A.N."/>
            <person name="Brown R.H."/>
            <person name="Butlin R.K."/>
            <person name="Caggese C."/>
            <person name="Calvi B.R."/>
            <person name="Bernardo de Carvalho A."/>
            <person name="Caspi A."/>
            <person name="Castrezana S."/>
            <person name="Celniker S.E."/>
            <person name="Chang J.L."/>
            <person name="Chapple C."/>
            <person name="Chatterji S."/>
            <person name="Chinwalla A."/>
            <person name="Civetta A."/>
            <person name="Clifton S.W."/>
            <person name="Comeron J.M."/>
            <person name="Costello J.C."/>
            <person name="Coyne J.A."/>
            <person name="Daub J."/>
            <person name="David R.G."/>
            <person name="Delcher A.L."/>
            <person name="Delehaunty K."/>
            <person name="Do C.B."/>
            <person name="Ebling H."/>
            <person name="Edwards K."/>
            <person name="Eickbush T."/>
            <person name="Evans J.D."/>
            <person name="Filipski A."/>
            <person name="Findeiss S."/>
            <person name="Freyhult E."/>
            <person name="Fulton L."/>
            <person name="Fulton R."/>
            <person name="Garcia A.C."/>
            <person name="Gardiner A."/>
            <person name="Garfield D.A."/>
            <person name="Garvin B.E."/>
            <person name="Gibson G."/>
            <person name="Gilbert D."/>
            <person name="Gnerre S."/>
            <person name="Godfrey J."/>
            <person name="Good R."/>
            <person name="Gotea V."/>
            <person name="Gravely B."/>
            <person name="Greenberg A.J."/>
            <person name="Griffiths-Jones S."/>
            <person name="Gross S."/>
            <person name="Guigo R."/>
            <person name="Gustafson E.A."/>
            <person name="Haerty W."/>
            <person name="Hahn M.W."/>
            <person name="Halligan D.L."/>
            <person name="Halpern A.L."/>
            <person name="Halter G.M."/>
            <person name="Han M.V."/>
            <person name="Heger A."/>
            <person name="Hillier L."/>
            <person name="Hinrichs A.S."/>
            <person name="Holmes I."/>
            <person name="Hoskins R.A."/>
            <person name="Hubisz M.J."/>
            <person name="Hultmark D."/>
            <person name="Huntley M.A."/>
            <person name="Jaffe D.B."/>
            <person name="Jagadeeshan S."/>
            <person name="Jeck W.R."/>
            <person name="Johnson J."/>
            <person name="Jones C.D."/>
            <person name="Jordan W.C."/>
            <person name="Karpen G.H."/>
            <person name="Kataoka E."/>
            <person name="Keightley P.D."/>
            <person name="Kheradpour P."/>
            <person name="Kirkness E.F."/>
            <person name="Koerich L.B."/>
            <person name="Kristiansen K."/>
            <person name="Kudrna D."/>
            <person name="Kulathinal R.J."/>
            <person name="Kumar S."/>
            <person name="Kwok R."/>
            <person name="Lander E."/>
            <person name="Langley C.H."/>
            <person name="Lapoint R."/>
            <person name="Lazzaro B.P."/>
            <person name="Lee S.J."/>
            <person name="Levesque L."/>
            <person name="Li R."/>
            <person name="Lin C.F."/>
            <person name="Lin M.F."/>
            <person name="Lindblad-Toh K."/>
            <person name="Llopart A."/>
            <person name="Long M."/>
            <person name="Low L."/>
            <person name="Lozovsky E."/>
            <person name="Lu J."/>
            <person name="Luo M."/>
            <person name="Machado C.A."/>
            <person name="Makalowski W."/>
            <person name="Marzo M."/>
            <person name="Matsuda M."/>
            <person name="Matzkin L."/>
            <person name="McAllister B."/>
            <person name="McBride C.S."/>
            <person name="McKernan B."/>
            <person name="McKernan K."/>
            <person name="Mendez-Lago M."/>
            <person name="Minx P."/>
            <person name="Mollenhauer M.U."/>
            <person name="Montooth K."/>
            <person name="Mount S.M."/>
            <person name="Mu X."/>
            <person name="Myers E."/>
            <person name="Negre B."/>
            <person name="Newfeld S."/>
            <person name="Nielsen R."/>
            <person name="Noor M.A."/>
            <person name="O'Grady P."/>
            <person name="Pachter L."/>
            <person name="Papaceit M."/>
            <person name="Parisi M.J."/>
            <person name="Parisi M."/>
            <person name="Parts L."/>
            <person name="Pedersen J.S."/>
            <person name="Pesole G."/>
            <person name="Phillippy A.M."/>
            <person name="Ponting C.P."/>
            <person name="Pop M."/>
            <person name="Porcelli D."/>
            <person name="Powell J.R."/>
            <person name="Prohaska S."/>
            <person name="Pruitt K."/>
            <person name="Puig M."/>
            <person name="Quesneville H."/>
            <person name="Ram K.R."/>
            <person name="Rand D."/>
            <person name="Rasmussen M.D."/>
            <person name="Reed L.K."/>
            <person name="Reenan R."/>
            <person name="Reily A."/>
            <person name="Remington K.A."/>
            <person name="Rieger T.T."/>
            <person name="Ritchie M.G."/>
            <person name="Robin C."/>
            <person name="Rogers Y.H."/>
            <person name="Rohde C."/>
            <person name="Rozas J."/>
            <person name="Rubenfield M.J."/>
            <person name="Ruiz A."/>
            <person name="Russo S."/>
            <person name="Salzberg S.L."/>
            <person name="Sanchez-Gracia A."/>
            <person name="Saranga D.J."/>
            <person name="Sato H."/>
            <person name="Schaeffer S.W."/>
            <person name="Schatz M.C."/>
            <person name="Schlenke T."/>
            <person name="Schwartz R."/>
            <person name="Segarra C."/>
            <person name="Singh R.S."/>
            <person name="Sirot L."/>
            <person name="Sirota M."/>
            <person name="Sisneros N.B."/>
            <person name="Smith C.D."/>
            <person name="Smith T.F."/>
            <person name="Spieth J."/>
            <person name="Stage D.E."/>
            <person name="Stark A."/>
            <person name="Stephan W."/>
            <person name="Strausberg R.L."/>
            <person name="Strempel S."/>
            <person name="Sturgill D."/>
            <person name="Sutton G."/>
            <person name="Sutton G.G."/>
            <person name="Tao W."/>
            <person name="Teichmann S."/>
            <person name="Tobari Y.N."/>
            <person name="Tomimura Y."/>
            <person name="Tsolas J.M."/>
            <person name="Valente V.L."/>
            <person name="Venter E."/>
            <person name="Venter J.C."/>
            <person name="Vicario S."/>
            <person name="Vieira F.G."/>
            <person name="Vilella A.J."/>
            <person name="Villasante A."/>
            <person name="Walenz B."/>
            <person name="Wang J."/>
            <person name="Wasserman M."/>
            <person name="Watts T."/>
            <person name="Wilson D."/>
            <person name="Wilson R.K."/>
            <person name="Wing R.A."/>
            <person name="Wolfner M.F."/>
            <person name="Wong A."/>
            <person name="Wong G.K."/>
            <person name="Wu C.I."/>
            <person name="Wu G."/>
            <person name="Yamamoto D."/>
            <person name="Yang H.P."/>
            <person name="Yang S.P."/>
            <person name="Yorke J.A."/>
            <person name="Yoshida K."/>
            <person name="Zdobnov E."/>
            <person name="Zhang P."/>
            <person name="Zhang Y."/>
            <person name="Zimin A.V."/>
            <person name="Baldwin J."/>
            <person name="Abdouelleil A."/>
            <person name="Abdulkadir J."/>
            <person name="Abebe A."/>
            <person name="Abera B."/>
            <person name="Abreu J."/>
            <person name="Acer S.C."/>
            <person name="Aftuck L."/>
            <person name="Alexander A."/>
            <person name="An P."/>
            <person name="Anderson E."/>
            <person name="Anderson S."/>
            <person name="Arachi H."/>
            <person name="Azer M."/>
            <person name="Bachantsang P."/>
            <person name="Barry A."/>
            <person name="Bayul T."/>
            <person name="Berlin A."/>
            <person name="Bessette D."/>
            <person name="Bloom T."/>
            <person name="Blye J."/>
            <person name="Boguslavskiy L."/>
            <person name="Bonnet C."/>
            <person name="Boukhgalter B."/>
            <person name="Bourzgui I."/>
            <person name="Brown A."/>
            <person name="Cahill P."/>
            <person name="Channer S."/>
            <person name="Cheshatsang Y."/>
            <person name="Chuda L."/>
            <person name="Citroen M."/>
            <person name="Collymore A."/>
            <person name="Cooke P."/>
            <person name="Costello M."/>
            <person name="D'Aco K."/>
            <person name="Daza R."/>
            <person name="De Haan G."/>
            <person name="DeGray S."/>
            <person name="DeMaso C."/>
            <person name="Dhargay N."/>
            <person name="Dooley K."/>
            <person name="Dooley E."/>
            <person name="Doricent M."/>
            <person name="Dorje P."/>
            <person name="Dorjee K."/>
            <person name="Dupes A."/>
            <person name="Elong R."/>
            <person name="Falk J."/>
            <person name="Farina A."/>
            <person name="Faro S."/>
            <person name="Ferguson D."/>
            <person name="Fisher S."/>
            <person name="Foley C.D."/>
            <person name="Franke A."/>
            <person name="Friedrich D."/>
            <person name="Gadbois L."/>
            <person name="Gearin G."/>
            <person name="Gearin C.R."/>
            <person name="Giannoukos G."/>
            <person name="Goode T."/>
            <person name="Graham J."/>
            <person name="Grandbois E."/>
            <person name="Grewal S."/>
            <person name="Gyaltsen K."/>
            <person name="Hafez N."/>
            <person name="Hagos B."/>
            <person name="Hall J."/>
            <person name="Henson C."/>
            <person name="Hollinger A."/>
            <person name="Honan T."/>
            <person name="Huard M.D."/>
            <person name="Hughes L."/>
            <person name="Hurhula B."/>
            <person name="Husby M.E."/>
            <person name="Kamat A."/>
            <person name="Kanga B."/>
            <person name="Kashin S."/>
            <person name="Khazanovich D."/>
            <person name="Kisner P."/>
            <person name="Lance K."/>
            <person name="Lara M."/>
            <person name="Lee W."/>
            <person name="Lennon N."/>
            <person name="Letendre F."/>
            <person name="LeVine R."/>
            <person name="Lipovsky A."/>
            <person name="Liu X."/>
            <person name="Liu J."/>
            <person name="Liu S."/>
            <person name="Lokyitsang T."/>
            <person name="Lokyitsang Y."/>
            <person name="Lubonja R."/>
            <person name="Lui A."/>
            <person name="MacDonald P."/>
            <person name="Magnisalis V."/>
            <person name="Maru K."/>
            <person name="Matthews C."/>
            <person name="McCusker W."/>
            <person name="McDonough S."/>
            <person name="Mehta T."/>
            <person name="Meldrim J."/>
            <person name="Meneus L."/>
            <person name="Mihai O."/>
            <person name="Mihalev A."/>
            <person name="Mihova T."/>
            <person name="Mittelman R."/>
            <person name="Mlenga V."/>
            <person name="Montmayeur A."/>
            <person name="Mulrain L."/>
            <person name="Navidi A."/>
            <person name="Naylor J."/>
            <person name="Negash T."/>
            <person name="Nguyen T."/>
            <person name="Nguyen N."/>
            <person name="Nicol R."/>
            <person name="Norbu C."/>
            <person name="Norbu N."/>
            <person name="Novod N."/>
            <person name="O'Neill B."/>
            <person name="Osman S."/>
            <person name="Markiewicz E."/>
            <person name="Oyono O.L."/>
            <person name="Patti C."/>
            <person name="Phunkhang P."/>
            <person name="Pierre F."/>
            <person name="Priest M."/>
            <person name="Raghuraman S."/>
            <person name="Rege F."/>
            <person name="Reyes R."/>
            <person name="Rise C."/>
            <person name="Rogov P."/>
            <person name="Ross K."/>
            <person name="Ryan E."/>
            <person name="Settipalli S."/>
            <person name="Shea T."/>
            <person name="Sherpa N."/>
            <person name="Shi L."/>
            <person name="Shih D."/>
            <person name="Sparrow T."/>
            <person name="Spaulding J."/>
            <person name="Stalker J."/>
            <person name="Stange-Thomann N."/>
            <person name="Stavropoulos S."/>
            <person name="Stone C."/>
            <person name="Strader C."/>
            <person name="Tesfaye S."/>
            <person name="Thomson T."/>
            <person name="Thoulutsang Y."/>
            <person name="Thoulutsang D."/>
            <person name="Topham K."/>
            <person name="Topping I."/>
            <person name="Tsamla T."/>
            <person name="Vassiliev H."/>
            <person name="Vo A."/>
            <person name="Wangchuk T."/>
            <person name="Wangdi T."/>
            <person name="Weiand M."/>
            <person name="Wilkinson J."/>
            <person name="Wilson A."/>
            <person name="Yadav S."/>
            <person name="Young G."/>
            <person name="Yu Q."/>
            <person name="Zembek L."/>
            <person name="Zhong D."/>
            <person name="Zimmer A."/>
            <person name="Zwirko Z."/>
            <person name="Jaffe D.B."/>
            <person name="Alvarez P."/>
            <person name="Brockman W."/>
            <person name="Butler J."/>
            <person name="Chin C."/>
            <person name="Gnerre S."/>
            <person name="Grabherr M."/>
            <person name="Kleber M."/>
            <person name="Mauceli E."/>
            <person name="MacCallum I."/>
        </authorList>
    </citation>
    <scope>NUCLEOTIDE SEQUENCE [LARGE SCALE GENOMIC DNA]</scope>
    <source>
        <strain evidence="12">Tucson 14024-0371.13</strain>
    </source>
</reference>
<dbReference type="GO" id="GO:0008934">
    <property type="term" value="F:inositol monophosphate 1-phosphatase activity"/>
    <property type="evidence" value="ECO:0007669"/>
    <property type="project" value="InterPro"/>
</dbReference>
<feature type="compositionally biased region" description="Polar residues" evidence="10">
    <location>
        <begin position="129"/>
        <end position="140"/>
    </location>
</feature>
<dbReference type="SUPFAM" id="SSF56655">
    <property type="entry name" value="Carbohydrate phosphatase"/>
    <property type="match status" value="1"/>
</dbReference>
<dbReference type="STRING" id="7217.B3M6S2"/>
<dbReference type="GO" id="GO:0046872">
    <property type="term" value="F:metal ion binding"/>
    <property type="evidence" value="ECO:0007669"/>
    <property type="project" value="UniProtKB-KW"/>
</dbReference>
<dbReference type="PROSITE" id="PS00629">
    <property type="entry name" value="IMP_1"/>
    <property type="match status" value="1"/>
</dbReference>
<feature type="compositionally biased region" description="Polar residues" evidence="10">
    <location>
        <begin position="265"/>
        <end position="275"/>
    </location>
</feature>
<feature type="compositionally biased region" description="Pro residues" evidence="10">
    <location>
        <begin position="198"/>
        <end position="208"/>
    </location>
</feature>
<accession>B3M6S2</accession>
<evidence type="ECO:0000256" key="1">
    <source>
        <dbReference type="ARBA" id="ARBA00001033"/>
    </source>
</evidence>
<dbReference type="FunFam" id="3.40.190.80:FF:000002">
    <property type="entry name" value="Inositol-1-monophosphatase"/>
    <property type="match status" value="1"/>
</dbReference>
<feature type="compositionally biased region" description="Polar residues" evidence="10">
    <location>
        <begin position="46"/>
        <end position="69"/>
    </location>
</feature>
<dbReference type="InterPro" id="IPR033942">
    <property type="entry name" value="IMPase"/>
</dbReference>
<feature type="compositionally biased region" description="Acidic residues" evidence="10">
    <location>
        <begin position="301"/>
        <end position="314"/>
    </location>
</feature>
<gene>
    <name evidence="11" type="primary">Dana\GF10176</name>
    <name evidence="11" type="synonym">dana_GLEANR_10133</name>
    <name evidence="11" type="ORF">GF10176</name>
</gene>
<proteinExistence type="inferred from homology"/>
<evidence type="ECO:0000313" key="12">
    <source>
        <dbReference type="Proteomes" id="UP000007801"/>
    </source>
</evidence>
<dbReference type="Pfam" id="PF00459">
    <property type="entry name" value="Inositol_P"/>
    <property type="match status" value="1"/>
</dbReference>
<dbReference type="HOGENOM" id="CLU_443642_0_0_1"/>
<protein>
    <recommendedName>
        <fullName evidence="5">inositol-phosphate phosphatase</fullName>
        <ecNumber evidence="5">3.1.3.25</ecNumber>
    </recommendedName>
</protein>
<dbReference type="InterPro" id="IPR020550">
    <property type="entry name" value="Inositol_monophosphatase_CS"/>
</dbReference>
<dbReference type="GO" id="GO:0006020">
    <property type="term" value="P:inositol metabolic process"/>
    <property type="evidence" value="ECO:0007669"/>
    <property type="project" value="TreeGrafter"/>
</dbReference>
<comment type="similarity">
    <text evidence="4">Belongs to the inositol monophosphatase superfamily.</text>
</comment>
<feature type="binding site" evidence="9">
    <location>
        <position position="416"/>
    </location>
    <ligand>
        <name>Mg(2+)</name>
        <dbReference type="ChEBI" id="CHEBI:18420"/>
        <label>1</label>
        <note>catalytic</note>
    </ligand>
</feature>
<feature type="compositionally biased region" description="Basic and acidic residues" evidence="10">
    <location>
        <begin position="105"/>
        <end position="124"/>
    </location>
</feature>
<evidence type="ECO:0000256" key="7">
    <source>
        <dbReference type="ARBA" id="ARBA00022801"/>
    </source>
</evidence>
<evidence type="ECO:0000313" key="11">
    <source>
        <dbReference type="EMBL" id="EDV39758.1"/>
    </source>
</evidence>
<evidence type="ECO:0000256" key="2">
    <source>
        <dbReference type="ARBA" id="ARBA00001946"/>
    </source>
</evidence>
<dbReference type="GO" id="GO:0046854">
    <property type="term" value="P:phosphatidylinositol phosphate biosynthetic process"/>
    <property type="evidence" value="ECO:0007669"/>
    <property type="project" value="InterPro"/>
</dbReference>
<dbReference type="PhylomeDB" id="B3M6S2"/>
<evidence type="ECO:0000256" key="4">
    <source>
        <dbReference type="ARBA" id="ARBA00009759"/>
    </source>
</evidence>
<feature type="compositionally biased region" description="Basic and acidic residues" evidence="10">
    <location>
        <begin position="597"/>
        <end position="616"/>
    </location>
</feature>
<dbReference type="InParanoid" id="B3M6S2"/>
<dbReference type="PANTHER" id="PTHR20854">
    <property type="entry name" value="INOSITOL MONOPHOSPHATASE"/>
    <property type="match status" value="1"/>
</dbReference>
<dbReference type="AlphaFoldDB" id="B3M6S2"/>
<evidence type="ECO:0000256" key="5">
    <source>
        <dbReference type="ARBA" id="ARBA00013106"/>
    </source>
</evidence>
<keyword evidence="6 9" id="KW-0479">Metal-binding</keyword>
<dbReference type="EMBL" id="CH902618">
    <property type="protein sequence ID" value="EDV39758.1"/>
    <property type="molecule type" value="Genomic_DNA"/>
</dbReference>
<dbReference type="eggNOG" id="KOG2951">
    <property type="taxonomic scope" value="Eukaryota"/>
</dbReference>
<dbReference type="FunCoup" id="B3M6S2">
    <property type="interactions" value="115"/>
</dbReference>
<name>B3M6S2_DROAN</name>
<feature type="region of interest" description="Disordered" evidence="10">
    <location>
        <begin position="594"/>
        <end position="639"/>
    </location>
</feature>
<evidence type="ECO:0000256" key="8">
    <source>
        <dbReference type="ARBA" id="ARBA00022842"/>
    </source>
</evidence>
<feature type="compositionally biased region" description="Polar residues" evidence="10">
    <location>
        <begin position="81"/>
        <end position="96"/>
    </location>
</feature>
<dbReference type="OrthoDB" id="10254945at2759"/>
<comment type="pathway">
    <text evidence="3">Polyol metabolism; myo-inositol biosynthesis; myo-inositol from D-glucose 6-phosphate: step 2/2.</text>
</comment>
<feature type="region of interest" description="Disordered" evidence="10">
    <location>
        <begin position="1"/>
        <end position="314"/>
    </location>
</feature>
<evidence type="ECO:0000256" key="9">
    <source>
        <dbReference type="PIRSR" id="PIRSR600760-2"/>
    </source>
</evidence>
<dbReference type="InterPro" id="IPR020583">
    <property type="entry name" value="Inositol_monoP_metal-BS"/>
</dbReference>
<keyword evidence="8 9" id="KW-0460">Magnesium</keyword>
<dbReference type="KEGG" id="dan:6493050"/>
<keyword evidence="12" id="KW-1185">Reference proteome</keyword>
<organism evidence="11 12">
    <name type="scientific">Drosophila ananassae</name>
    <name type="common">Fruit fly</name>
    <dbReference type="NCBI Taxonomy" id="7217"/>
    <lineage>
        <taxon>Eukaryota</taxon>
        <taxon>Metazoa</taxon>
        <taxon>Ecdysozoa</taxon>
        <taxon>Arthropoda</taxon>
        <taxon>Hexapoda</taxon>
        <taxon>Insecta</taxon>
        <taxon>Pterygota</taxon>
        <taxon>Neoptera</taxon>
        <taxon>Endopterygota</taxon>
        <taxon>Diptera</taxon>
        <taxon>Brachycera</taxon>
        <taxon>Muscomorpha</taxon>
        <taxon>Ephydroidea</taxon>
        <taxon>Drosophilidae</taxon>
        <taxon>Drosophila</taxon>
        <taxon>Sophophora</taxon>
    </lineage>
</organism>
<comment type="cofactor">
    <cofactor evidence="2 9">
        <name>Mg(2+)</name>
        <dbReference type="ChEBI" id="CHEBI:18420"/>
    </cofactor>
</comment>
<dbReference type="GO" id="GO:0007165">
    <property type="term" value="P:signal transduction"/>
    <property type="evidence" value="ECO:0007669"/>
    <property type="project" value="TreeGrafter"/>
</dbReference>
<dbReference type="PRINTS" id="PR00377">
    <property type="entry name" value="IMPHPHTASES"/>
</dbReference>
<dbReference type="PANTHER" id="PTHR20854:SF4">
    <property type="entry name" value="INOSITOL-1-MONOPHOSPHATASE-RELATED"/>
    <property type="match status" value="1"/>
</dbReference>
<dbReference type="OMA" id="FYFFGLH"/>
<feature type="binding site" evidence="9">
    <location>
        <position position="419"/>
    </location>
    <ligand>
        <name>Mg(2+)</name>
        <dbReference type="ChEBI" id="CHEBI:18420"/>
        <label>1</label>
        <note>catalytic</note>
    </ligand>
</feature>
<dbReference type="EC" id="3.1.3.25" evidence="5"/>
<feature type="binding site" evidence="9">
    <location>
        <position position="418"/>
    </location>
    <ligand>
        <name>Mg(2+)</name>
        <dbReference type="ChEBI" id="CHEBI:18420"/>
        <label>1</label>
        <note>catalytic</note>
    </ligand>
</feature>
<feature type="binding site" evidence="9">
    <location>
        <position position="545"/>
    </location>
    <ligand>
        <name>Mg(2+)</name>
        <dbReference type="ChEBI" id="CHEBI:18420"/>
        <label>1</label>
        <note>catalytic</note>
    </ligand>
</feature>
<dbReference type="PROSITE" id="PS00630">
    <property type="entry name" value="IMP_2"/>
    <property type="match status" value="1"/>
</dbReference>
<dbReference type="SMR" id="B3M6S2"/>
<dbReference type="Gene3D" id="3.30.540.10">
    <property type="entry name" value="Fructose-1,6-Bisphosphatase, subunit A, domain 1"/>
    <property type="match status" value="1"/>
</dbReference>
<evidence type="ECO:0000256" key="3">
    <source>
        <dbReference type="ARBA" id="ARBA00005152"/>
    </source>
</evidence>
<dbReference type="CDD" id="cd01639">
    <property type="entry name" value="IMPase"/>
    <property type="match status" value="1"/>
</dbReference>
<feature type="binding site" evidence="9">
    <location>
        <position position="394"/>
    </location>
    <ligand>
        <name>Mg(2+)</name>
        <dbReference type="ChEBI" id="CHEBI:18420"/>
        <label>1</label>
        <note>catalytic</note>
    </ligand>
</feature>
<dbReference type="FunFam" id="3.30.540.10:FF:000004">
    <property type="entry name" value="Inositol-1-monophosphatase"/>
    <property type="match status" value="1"/>
</dbReference>
<sequence length="639" mass="69332">MDANKEPPKPPQQNAATGFGLEDHEATGADPRVNAFRTGEDKRRASLSSKSQTRIQPQNTANNPVSAHVQTGAPPSAGQVAASQPSEEQARRSSGPNAAVNYGMEDEKASAQDQRVKNIQEEHFRRYRSQMSIASMNTSAVPDPPPKPVRSSETESDTLGSDVPQEVNNEGRKVEPETEPGVEMKQVSIKVDPETAPLLPPPPPPAPAPAAAAPEPARKSLDMAPKQEFTESPQRPEDLPLPPPTMPAGDDEKGMDLDEKDDAESSLSKLTNTDVTFDPSKAYACKGTNTSPDPSGLIYTEAEDSDTDVSDEEEENNLPDVVPAENLDQLFLLACREVRSVGSIALTESNKDENKQIANRSPNQHAISPAGNAVEELFIEAISSRYPDHKFIAEEKISRSEDGICNLTDDPTWIIDPIDGTVNYVHQFPYYCISVAYLVNKQTQFGIIYNPPMKNMYTAQRGKGAKMNRQKIKTTGQRELSNALVLQDYGTAGNDERRRAAKANADTLSGKVQALRDVGSPAMCLALVASGVADAYFNFGLHCWDMAAGVLIVTEAGGVVMDPANTDLDIMARRCLAASSEHLALQLGNSLQQIYPRPRDDEAKASPDEMASEMRDFSAQTDFPETEESSSSDQNKDHA</sequence>
<evidence type="ECO:0000256" key="6">
    <source>
        <dbReference type="ARBA" id="ARBA00022723"/>
    </source>
</evidence>
<dbReference type="Gene3D" id="3.40.190.80">
    <property type="match status" value="1"/>
</dbReference>